<dbReference type="InterPro" id="IPR039747">
    <property type="entry name" value="RPABC4"/>
</dbReference>
<evidence type="ECO:0000256" key="5">
    <source>
        <dbReference type="ARBA" id="ARBA00023163"/>
    </source>
</evidence>
<dbReference type="GO" id="GO:0005736">
    <property type="term" value="C:RNA polymerase I complex"/>
    <property type="evidence" value="ECO:0007669"/>
    <property type="project" value="TreeGrafter"/>
</dbReference>
<evidence type="ECO:0000256" key="2">
    <source>
        <dbReference type="ARBA" id="ARBA00022723"/>
    </source>
</evidence>
<reference evidence="11" key="1">
    <citation type="submission" date="2024-06" db="UniProtKB">
        <authorList>
            <consortium name="RefSeq"/>
        </authorList>
    </citation>
    <scope>NUCLEOTIDE SEQUENCE [LARGE SCALE GENOMIC DNA]</scope>
    <source>
        <strain evidence="11">MV2-25</strain>
    </source>
</reference>
<keyword evidence="5" id="KW-0804">Transcription</keyword>
<proteinExistence type="inferred from homology"/>
<dbReference type="GeneID" id="6898494"/>
<comment type="subcellular location">
    <subcellularLocation>
        <location evidence="1">Nucleus</location>
        <location evidence="1">Nucleolus</location>
    </subcellularLocation>
</comment>
<accession>A0A6I8V5M3</accession>
<gene>
    <name evidence="12" type="primary">Polr2K</name>
</gene>
<keyword evidence="12" id="KW-0240">DNA-directed RNA polymerase</keyword>
<dbReference type="PANTHER" id="PTHR12056">
    <property type="entry name" value="DNA-DIRECTED RNA POLYMERASES I, II, AND III"/>
    <property type="match status" value="1"/>
</dbReference>
<evidence type="ECO:0000313" key="11">
    <source>
        <dbReference type="Proteomes" id="UP000001819"/>
    </source>
</evidence>
<dbReference type="KEGG" id="dpo:6898494"/>
<name>A0A6I8V5M3_DROPS</name>
<dbReference type="RefSeq" id="XP_002138535.1">
    <property type="nucleotide sequence ID" value="XM_002138499.3"/>
</dbReference>
<dbReference type="OMA" id="ECHNENE"/>
<dbReference type="GO" id="GO:0003899">
    <property type="term" value="F:DNA-directed RNA polymerase activity"/>
    <property type="evidence" value="ECO:0007669"/>
    <property type="project" value="InterPro"/>
</dbReference>
<dbReference type="GO" id="GO:0003677">
    <property type="term" value="F:DNA binding"/>
    <property type="evidence" value="ECO:0007669"/>
    <property type="project" value="InterPro"/>
</dbReference>
<dbReference type="AlphaFoldDB" id="A0A6I8V5M3"/>
<keyword evidence="2" id="KW-0479">Metal-binding</keyword>
<reference evidence="12" key="2">
    <citation type="submission" date="2025-08" db="UniProtKB">
        <authorList>
            <consortium name="RefSeq"/>
        </authorList>
    </citation>
    <scope>IDENTIFICATION</scope>
    <source>
        <strain evidence="12">MV-25-SWS-2005</strain>
        <tissue evidence="12">Whole body</tissue>
    </source>
</reference>
<evidence type="ECO:0000256" key="1">
    <source>
        <dbReference type="ARBA" id="ARBA00004604"/>
    </source>
</evidence>
<evidence type="ECO:0000256" key="7">
    <source>
        <dbReference type="ARBA" id="ARBA00025770"/>
    </source>
</evidence>
<dbReference type="SMART" id="SM00659">
    <property type="entry name" value="RPOLCX"/>
    <property type="match status" value="1"/>
</dbReference>
<dbReference type="SUPFAM" id="SSF63393">
    <property type="entry name" value="RNA polymerase subunits"/>
    <property type="match status" value="1"/>
</dbReference>
<evidence type="ECO:0000256" key="6">
    <source>
        <dbReference type="ARBA" id="ARBA00023242"/>
    </source>
</evidence>
<dbReference type="Bgee" id="FBgn0245731">
    <property type="expression patterns" value="Expressed in female reproductive system and 2 other cell types or tissues"/>
</dbReference>
<dbReference type="FunCoup" id="A0A6I8V5M3">
    <property type="interactions" value="767"/>
</dbReference>
<dbReference type="GO" id="GO:0005665">
    <property type="term" value="C:RNA polymerase II, core complex"/>
    <property type="evidence" value="ECO:0007669"/>
    <property type="project" value="TreeGrafter"/>
</dbReference>
<dbReference type="Pfam" id="PF03604">
    <property type="entry name" value="Zn_ribbon_RPAB4"/>
    <property type="match status" value="1"/>
</dbReference>
<dbReference type="InterPro" id="IPR029040">
    <property type="entry name" value="RPABC4/Spt4"/>
</dbReference>
<dbReference type="GO" id="GO:0006351">
    <property type="term" value="P:DNA-templated transcription"/>
    <property type="evidence" value="ECO:0007669"/>
    <property type="project" value="InterPro"/>
</dbReference>
<dbReference type="InParanoid" id="A0A6I8V5M3"/>
<evidence type="ECO:0000256" key="4">
    <source>
        <dbReference type="ARBA" id="ARBA00022833"/>
    </source>
</evidence>
<comment type="function">
    <text evidence="8">DNA-dependent RNA polymerase catalyzes the transcription of DNA into RNA using the four ribonucleoside triphosphates as substrates. Common component of RNA polymerases I, II and III which synthesize ribosomal RNA precursors, mRNA precursors and many functional non-coding RNAs, and a small RNAs, such as 5S rRNA and tRNAs, respectively.</text>
</comment>
<comment type="similarity">
    <text evidence="7">Belongs to the archaeal Rpo12/eukaryotic RPC10 RNA polymerase subunit family.</text>
</comment>
<keyword evidence="6" id="KW-0539">Nucleus</keyword>
<sequence length="57" mass="6856">MSETSSKENVKTAMTYICGECHHENEMRPRDPIRCRECGYRIMYKKRTKRLVVFDAR</sequence>
<evidence type="ECO:0000256" key="10">
    <source>
        <dbReference type="ARBA" id="ARBA00081585"/>
    </source>
</evidence>
<evidence type="ECO:0000256" key="8">
    <source>
        <dbReference type="ARBA" id="ARBA00054640"/>
    </source>
</evidence>
<dbReference type="Gene3D" id="2.20.28.30">
    <property type="entry name" value="RNA polymerase ii, chain L"/>
    <property type="match status" value="1"/>
</dbReference>
<evidence type="ECO:0000256" key="9">
    <source>
        <dbReference type="ARBA" id="ARBA00070322"/>
    </source>
</evidence>
<evidence type="ECO:0000256" key="3">
    <source>
        <dbReference type="ARBA" id="ARBA00022771"/>
    </source>
</evidence>
<keyword evidence="11" id="KW-1185">Reference proteome</keyword>
<dbReference type="GO" id="GO:0008270">
    <property type="term" value="F:zinc ion binding"/>
    <property type="evidence" value="ECO:0007669"/>
    <property type="project" value="UniProtKB-KW"/>
</dbReference>
<dbReference type="GO" id="GO:0005666">
    <property type="term" value="C:RNA polymerase III complex"/>
    <property type="evidence" value="ECO:0007669"/>
    <property type="project" value="TreeGrafter"/>
</dbReference>
<evidence type="ECO:0000313" key="12">
    <source>
        <dbReference type="RefSeq" id="XP_002138535.1"/>
    </source>
</evidence>
<dbReference type="InterPro" id="IPR006591">
    <property type="entry name" value="RNAP_P/RPABC4"/>
</dbReference>
<keyword evidence="4" id="KW-0862">Zinc</keyword>
<keyword evidence="3" id="KW-0863">Zinc-finger</keyword>
<dbReference type="SMR" id="A0A6I8V5M3"/>
<dbReference type="FunFam" id="2.20.28.30:FF:000001">
    <property type="entry name" value="DNA-directed RNA polymerases I, II, and III subunit RPABC4"/>
    <property type="match status" value="1"/>
</dbReference>
<protein>
    <recommendedName>
        <fullName evidence="9">DNA-directed RNA polymerases I, II, and III subunit RPABC4</fullName>
    </recommendedName>
    <alternativeName>
        <fullName evidence="10">DNA-directed RNA polymerase II subunit K</fullName>
    </alternativeName>
</protein>
<dbReference type="PANTHER" id="PTHR12056:SF2">
    <property type="entry name" value="GEO11084P1"/>
    <property type="match status" value="1"/>
</dbReference>
<organism evidence="11 12">
    <name type="scientific">Drosophila pseudoobscura pseudoobscura</name>
    <name type="common">Fruit fly</name>
    <dbReference type="NCBI Taxonomy" id="46245"/>
    <lineage>
        <taxon>Eukaryota</taxon>
        <taxon>Metazoa</taxon>
        <taxon>Ecdysozoa</taxon>
        <taxon>Arthropoda</taxon>
        <taxon>Hexapoda</taxon>
        <taxon>Insecta</taxon>
        <taxon>Pterygota</taxon>
        <taxon>Neoptera</taxon>
        <taxon>Endopterygota</taxon>
        <taxon>Diptera</taxon>
        <taxon>Brachycera</taxon>
        <taxon>Muscomorpha</taxon>
        <taxon>Ephydroidea</taxon>
        <taxon>Drosophilidae</taxon>
        <taxon>Drosophila</taxon>
        <taxon>Sophophora</taxon>
    </lineage>
</organism>
<dbReference type="Proteomes" id="UP000001819">
    <property type="component" value="Chromosome 3"/>
</dbReference>